<evidence type="ECO:0000256" key="4">
    <source>
        <dbReference type="ARBA" id="ARBA00022777"/>
    </source>
</evidence>
<keyword evidence="1" id="KW-0597">Phosphoprotein</keyword>
<proteinExistence type="predicted"/>
<name>A0A1C7M450_GRIFR</name>
<keyword evidence="3" id="KW-0547">Nucleotide-binding</keyword>
<dbReference type="SUPFAM" id="SSF55785">
    <property type="entry name" value="PYP-like sensor domain (PAS domain)"/>
    <property type="match status" value="1"/>
</dbReference>
<reference evidence="9 10" key="1">
    <citation type="submission" date="2016-03" db="EMBL/GenBank/DDBJ databases">
        <title>Whole genome sequencing of Grifola frondosa 9006-11.</title>
        <authorList>
            <person name="Min B."/>
            <person name="Park H."/>
            <person name="Kim J.-G."/>
            <person name="Cho H."/>
            <person name="Oh Y.-L."/>
            <person name="Kong W.-S."/>
            <person name="Choi I.-G."/>
        </authorList>
    </citation>
    <scope>NUCLEOTIDE SEQUENCE [LARGE SCALE GENOMIC DNA]</scope>
    <source>
        <strain evidence="9 10">9006-11</strain>
    </source>
</reference>
<evidence type="ECO:0000256" key="3">
    <source>
        <dbReference type="ARBA" id="ARBA00022741"/>
    </source>
</evidence>
<evidence type="ECO:0000256" key="5">
    <source>
        <dbReference type="ARBA" id="ARBA00022840"/>
    </source>
</evidence>
<keyword evidence="10" id="KW-1185">Reference proteome</keyword>
<accession>A0A1C7M450</accession>
<comment type="caution">
    <text evidence="9">The sequence shown here is derived from an EMBL/GenBank/DDBJ whole genome shotgun (WGS) entry which is preliminary data.</text>
</comment>
<feature type="domain" description="PAS fold-2" evidence="8">
    <location>
        <begin position="78"/>
        <end position="127"/>
    </location>
</feature>
<keyword evidence="2" id="KW-0808">Transferase</keyword>
<evidence type="ECO:0000313" key="9">
    <source>
        <dbReference type="EMBL" id="OBZ71695.1"/>
    </source>
</evidence>
<sequence length="389" mass="41354">MESSSSSPRDTVTAVSASRVDVASSSARGRANGNILAVQTEVVQGEVEVVQLPSQTCPDRFHLISGRLCWPQGKLTTCEDEPIRTPGAVQGFGILMAVEEDEETGNLVVRQVSENSTELLGLSPQYLFSLDCFSQTLPDPQGDVLFDNIQYLSDTSLTAEEQAENMHVFMLSGWGEPGSALLEDMNGDPQGRRSWNCWCAAHRPQMSGLNSTAGNGGSTAASSTGQDYNIIILEFELEKDSFNPLYPSIIPPEDSSVRSGVSSPSDASGSASNSSGRTLVSTSSEGDILPTPEGSPSLVNSNGSANVTATSSALSSQSSQAFNLPGRDDWLPSPEDILESTTSRSKPLLALERLRRTRRLIPESPSSPHHSDPVRVPEAITGGGAERVL</sequence>
<dbReference type="Gene3D" id="3.30.450.20">
    <property type="entry name" value="PAS domain"/>
    <property type="match status" value="1"/>
</dbReference>
<evidence type="ECO:0000256" key="7">
    <source>
        <dbReference type="SAM" id="MobiDB-lite"/>
    </source>
</evidence>
<feature type="region of interest" description="Disordered" evidence="7">
    <location>
        <begin position="1"/>
        <end position="20"/>
    </location>
</feature>
<feature type="compositionally biased region" description="Polar residues" evidence="7">
    <location>
        <begin position="1"/>
        <end position="10"/>
    </location>
</feature>
<dbReference type="EMBL" id="LUGG01000011">
    <property type="protein sequence ID" value="OBZ71695.1"/>
    <property type="molecule type" value="Genomic_DNA"/>
</dbReference>
<keyword evidence="6" id="KW-0902">Two-component regulatory system</keyword>
<protein>
    <recommendedName>
        <fullName evidence="8">PAS fold-2 domain-containing protein</fullName>
    </recommendedName>
</protein>
<dbReference type="PANTHER" id="PTHR43065:SF10">
    <property type="entry name" value="PEROXIDE STRESS-ACTIVATED HISTIDINE KINASE MAK3"/>
    <property type="match status" value="1"/>
</dbReference>
<dbReference type="GO" id="GO:0006355">
    <property type="term" value="P:regulation of DNA-templated transcription"/>
    <property type="evidence" value="ECO:0007669"/>
    <property type="project" value="InterPro"/>
</dbReference>
<dbReference type="Proteomes" id="UP000092993">
    <property type="component" value="Unassembled WGS sequence"/>
</dbReference>
<feature type="compositionally biased region" description="Low complexity" evidence="7">
    <location>
        <begin position="308"/>
        <end position="321"/>
    </location>
</feature>
<evidence type="ECO:0000256" key="1">
    <source>
        <dbReference type="ARBA" id="ARBA00022553"/>
    </source>
</evidence>
<keyword evidence="5" id="KW-0067">ATP-binding</keyword>
<feature type="compositionally biased region" description="Low complexity" evidence="7">
    <location>
        <begin position="257"/>
        <end position="277"/>
    </location>
</feature>
<dbReference type="GO" id="GO:0000160">
    <property type="term" value="P:phosphorelay signal transduction system"/>
    <property type="evidence" value="ECO:0007669"/>
    <property type="project" value="UniProtKB-KW"/>
</dbReference>
<dbReference type="InterPro" id="IPR035965">
    <property type="entry name" value="PAS-like_dom_sf"/>
</dbReference>
<evidence type="ECO:0000256" key="2">
    <source>
        <dbReference type="ARBA" id="ARBA00022679"/>
    </source>
</evidence>
<evidence type="ECO:0000256" key="6">
    <source>
        <dbReference type="ARBA" id="ARBA00023012"/>
    </source>
</evidence>
<dbReference type="PANTHER" id="PTHR43065">
    <property type="entry name" value="SENSOR HISTIDINE KINASE"/>
    <property type="match status" value="1"/>
</dbReference>
<evidence type="ECO:0000259" key="8">
    <source>
        <dbReference type="Pfam" id="PF08446"/>
    </source>
</evidence>
<dbReference type="STRING" id="5627.A0A1C7M450"/>
<dbReference type="OrthoDB" id="3064484at2759"/>
<dbReference type="GO" id="GO:0005524">
    <property type="term" value="F:ATP binding"/>
    <property type="evidence" value="ECO:0007669"/>
    <property type="project" value="UniProtKB-KW"/>
</dbReference>
<feature type="compositionally biased region" description="Polar residues" evidence="7">
    <location>
        <begin position="297"/>
        <end position="307"/>
    </location>
</feature>
<dbReference type="Pfam" id="PF08446">
    <property type="entry name" value="PAS_2"/>
    <property type="match status" value="1"/>
</dbReference>
<organism evidence="9 10">
    <name type="scientific">Grifola frondosa</name>
    <name type="common">Maitake</name>
    <name type="synonym">Polyporus frondosus</name>
    <dbReference type="NCBI Taxonomy" id="5627"/>
    <lineage>
        <taxon>Eukaryota</taxon>
        <taxon>Fungi</taxon>
        <taxon>Dikarya</taxon>
        <taxon>Basidiomycota</taxon>
        <taxon>Agaricomycotina</taxon>
        <taxon>Agaricomycetes</taxon>
        <taxon>Polyporales</taxon>
        <taxon>Grifolaceae</taxon>
        <taxon>Grifola</taxon>
    </lineage>
</organism>
<dbReference type="InterPro" id="IPR013654">
    <property type="entry name" value="PAS_2"/>
</dbReference>
<gene>
    <name evidence="9" type="ORF">A0H81_08582</name>
</gene>
<dbReference type="GO" id="GO:0016301">
    <property type="term" value="F:kinase activity"/>
    <property type="evidence" value="ECO:0007669"/>
    <property type="project" value="UniProtKB-KW"/>
</dbReference>
<evidence type="ECO:0000313" key="10">
    <source>
        <dbReference type="Proteomes" id="UP000092993"/>
    </source>
</evidence>
<keyword evidence="4" id="KW-0418">Kinase</keyword>
<dbReference type="AlphaFoldDB" id="A0A1C7M450"/>
<feature type="region of interest" description="Disordered" evidence="7">
    <location>
        <begin position="246"/>
        <end position="389"/>
    </location>
</feature>